<name>A0AAT9FNN1_9BACT</name>
<dbReference type="EMBL" id="AP026866">
    <property type="protein sequence ID" value="BDS07558.1"/>
    <property type="molecule type" value="Genomic_DNA"/>
</dbReference>
<sequence length="98" mass="10889">MRTQEIQQYIDEAIHSNFEDVTSESGEMMTSEGGDGRFVGKVIATRYAGLPVGDIFLAIGETKRQLQIIKLGNAECLKPSEEHLDGLLFKELGIKMDE</sequence>
<reference evidence="1" key="1">
    <citation type="submission" date="2024-07" db="EMBL/GenBank/DDBJ databases">
        <title>Complete genome sequence of Verrucomicrobiaceae bacterium NT6N.</title>
        <authorList>
            <person name="Huang C."/>
            <person name="Takami H."/>
            <person name="Hamasaki K."/>
        </authorList>
    </citation>
    <scope>NUCLEOTIDE SEQUENCE</scope>
    <source>
        <strain evidence="1">NT6N</strain>
    </source>
</reference>
<dbReference type="AlphaFoldDB" id="A0AAT9FNN1"/>
<organism evidence="1">
    <name type="scientific">Oceaniferula spumae</name>
    <dbReference type="NCBI Taxonomy" id="2979115"/>
    <lineage>
        <taxon>Bacteria</taxon>
        <taxon>Pseudomonadati</taxon>
        <taxon>Verrucomicrobiota</taxon>
        <taxon>Verrucomicrobiia</taxon>
        <taxon>Verrucomicrobiales</taxon>
        <taxon>Verrucomicrobiaceae</taxon>
        <taxon>Oceaniferula</taxon>
    </lineage>
</organism>
<gene>
    <name evidence="1" type="ORF">NT6N_25980</name>
</gene>
<dbReference type="KEGG" id="osu:NT6N_25980"/>
<evidence type="ECO:0000313" key="1">
    <source>
        <dbReference type="EMBL" id="BDS07558.1"/>
    </source>
</evidence>
<accession>A0AAT9FNN1</accession>
<protein>
    <submittedName>
        <fullName evidence="1">Uncharacterized protein</fullName>
    </submittedName>
</protein>
<proteinExistence type="predicted"/>